<sequence>MEASIAVPGERLGSAEQYSAGNGTYSRHGHIYSCLAGYRHVEKDGDKSVMSIVREEEKDVVPKIGSIVTCKVTSVNPRFCKAAILGVESTALKETFRGMIRKEDVRATEKDRVEIYKCFRPGDIVVARVTSLGDAHSYLLSTAENELGVVFAKSEAGATMVPISWCEMQCPKTMAKEQRKVAKVLKQS</sequence>
<dbReference type="Proteomes" id="UP000001593">
    <property type="component" value="Unassembled WGS sequence"/>
</dbReference>
<dbReference type="OMA" id="PMVPVGW"/>
<dbReference type="HOGENOM" id="CLU_067135_3_0_1"/>
<dbReference type="InterPro" id="IPR039771">
    <property type="entry name" value="Csl4"/>
</dbReference>
<organism evidence="6 7">
    <name type="scientific">Nematostella vectensis</name>
    <name type="common">Starlet sea anemone</name>
    <dbReference type="NCBI Taxonomy" id="45351"/>
    <lineage>
        <taxon>Eukaryota</taxon>
        <taxon>Metazoa</taxon>
        <taxon>Cnidaria</taxon>
        <taxon>Anthozoa</taxon>
        <taxon>Hexacorallia</taxon>
        <taxon>Actiniaria</taxon>
        <taxon>Edwardsiidae</taxon>
        <taxon>Nematostella</taxon>
    </lineage>
</organism>
<keyword evidence="3" id="KW-0271">Exosome</keyword>
<dbReference type="Gene3D" id="2.40.50.100">
    <property type="match status" value="1"/>
</dbReference>
<keyword evidence="7" id="KW-1185">Reference proteome</keyword>
<dbReference type="SUPFAM" id="SSF50249">
    <property type="entry name" value="Nucleic acid-binding proteins"/>
    <property type="match status" value="1"/>
</dbReference>
<dbReference type="Gene3D" id="2.40.50.140">
    <property type="entry name" value="Nucleic acid-binding proteins"/>
    <property type="match status" value="1"/>
</dbReference>
<comment type="subcellular location">
    <subcellularLocation>
        <location evidence="1">Nucleus</location>
        <location evidence="1">Nucleolus</location>
    </subcellularLocation>
</comment>
<dbReference type="SUPFAM" id="SSF110324">
    <property type="entry name" value="Ribosomal L27 protein-like"/>
    <property type="match status" value="1"/>
</dbReference>
<evidence type="ECO:0000256" key="3">
    <source>
        <dbReference type="ARBA" id="ARBA00022835"/>
    </source>
</evidence>
<dbReference type="NCBIfam" id="NF034126">
    <property type="entry name" value="PRK09521.1"/>
    <property type="match status" value="1"/>
</dbReference>
<accession>A7RH11</accession>
<dbReference type="KEGG" id="nve:5521539"/>
<proteinExistence type="predicted"/>
<dbReference type="EMBL" id="DS469510">
    <property type="protein sequence ID" value="EDO49274.1"/>
    <property type="molecule type" value="Genomic_DNA"/>
</dbReference>
<evidence type="ECO:0000259" key="5">
    <source>
        <dbReference type="Pfam" id="PF14382"/>
    </source>
</evidence>
<dbReference type="PANTHER" id="PTHR12686:SF8">
    <property type="entry name" value="EXOSOME COMPLEX COMPONENT CSL4"/>
    <property type="match status" value="1"/>
</dbReference>
<dbReference type="InterPro" id="IPR012340">
    <property type="entry name" value="NA-bd_OB-fold"/>
</dbReference>
<dbReference type="GO" id="GO:0003723">
    <property type="term" value="F:RNA binding"/>
    <property type="evidence" value="ECO:0007669"/>
    <property type="project" value="InterPro"/>
</dbReference>
<evidence type="ECO:0008006" key="8">
    <source>
        <dbReference type="Google" id="ProtNLM"/>
    </source>
</evidence>
<dbReference type="Pfam" id="PF10447">
    <property type="entry name" value="EXOSC1"/>
    <property type="match status" value="1"/>
</dbReference>
<dbReference type="GO" id="GO:0006396">
    <property type="term" value="P:RNA processing"/>
    <property type="evidence" value="ECO:0007669"/>
    <property type="project" value="InterPro"/>
</dbReference>
<dbReference type="InterPro" id="IPR019495">
    <property type="entry name" value="EXOSC1_C"/>
</dbReference>
<dbReference type="STRING" id="45351.A7RH11"/>
<dbReference type="AlphaFoldDB" id="A7RH11"/>
<evidence type="ECO:0000313" key="7">
    <source>
        <dbReference type="Proteomes" id="UP000001593"/>
    </source>
</evidence>
<name>A7RH11_NEMVE</name>
<dbReference type="FunFam" id="2.40.50.100:FF:000024">
    <property type="entry name" value="Exosome complex component CSL4"/>
    <property type="match status" value="1"/>
</dbReference>
<evidence type="ECO:0000256" key="1">
    <source>
        <dbReference type="ARBA" id="ARBA00004604"/>
    </source>
</evidence>
<dbReference type="OrthoDB" id="440760at2759"/>
<dbReference type="GO" id="GO:0005737">
    <property type="term" value="C:cytoplasm"/>
    <property type="evidence" value="ECO:0000318"/>
    <property type="project" value="GO_Central"/>
</dbReference>
<evidence type="ECO:0000313" key="6">
    <source>
        <dbReference type="EMBL" id="EDO49274.1"/>
    </source>
</evidence>
<dbReference type="Pfam" id="PF14382">
    <property type="entry name" value="ECR1_N"/>
    <property type="match status" value="1"/>
</dbReference>
<dbReference type="InterPro" id="IPR025721">
    <property type="entry name" value="Exosome_cplx_N_dom"/>
</dbReference>
<reference evidence="6 7" key="1">
    <citation type="journal article" date="2007" name="Science">
        <title>Sea anemone genome reveals ancestral eumetazoan gene repertoire and genomic organization.</title>
        <authorList>
            <person name="Putnam N.H."/>
            <person name="Srivastava M."/>
            <person name="Hellsten U."/>
            <person name="Dirks B."/>
            <person name="Chapman J."/>
            <person name="Salamov A."/>
            <person name="Terry A."/>
            <person name="Shapiro H."/>
            <person name="Lindquist E."/>
            <person name="Kapitonov V.V."/>
            <person name="Jurka J."/>
            <person name="Genikhovich G."/>
            <person name="Grigoriev I.V."/>
            <person name="Lucas S.M."/>
            <person name="Steele R.E."/>
            <person name="Finnerty J.R."/>
            <person name="Technau U."/>
            <person name="Martindale M.Q."/>
            <person name="Rokhsar D.S."/>
        </authorList>
    </citation>
    <scope>NUCLEOTIDE SEQUENCE [LARGE SCALE GENOMIC DNA]</scope>
    <source>
        <strain evidence="7">CH2 X CH6</strain>
    </source>
</reference>
<evidence type="ECO:0000256" key="2">
    <source>
        <dbReference type="ARBA" id="ARBA00022490"/>
    </source>
</evidence>
<dbReference type="PhylomeDB" id="A7RH11"/>
<dbReference type="eggNOG" id="KOG3409">
    <property type="taxonomic scope" value="Eukaryota"/>
</dbReference>
<evidence type="ECO:0000259" key="4">
    <source>
        <dbReference type="Pfam" id="PF10447"/>
    </source>
</evidence>
<feature type="domain" description="Exosome complex component N-terminal" evidence="5">
    <location>
        <begin position="5"/>
        <end position="41"/>
    </location>
</feature>
<dbReference type="FunFam" id="2.40.50.140:FF:000198">
    <property type="entry name" value="Exosome complex component CSL4"/>
    <property type="match status" value="1"/>
</dbReference>
<dbReference type="GO" id="GO:0005730">
    <property type="term" value="C:nucleolus"/>
    <property type="evidence" value="ECO:0007669"/>
    <property type="project" value="UniProtKB-SubCell"/>
</dbReference>
<protein>
    <recommendedName>
        <fullName evidence="8">Exosome complex component CSL4</fullName>
    </recommendedName>
</protein>
<dbReference type="InParanoid" id="A7RH11"/>
<keyword evidence="2" id="KW-0963">Cytoplasm</keyword>
<dbReference type="CDD" id="cd05791">
    <property type="entry name" value="S1_CSL4"/>
    <property type="match status" value="1"/>
</dbReference>
<gene>
    <name evidence="6" type="ORF">NEMVEDRAFT_v1g238196</name>
</gene>
<dbReference type="GO" id="GO:0000176">
    <property type="term" value="C:nuclear exosome (RNase complex)"/>
    <property type="evidence" value="ECO:0000318"/>
    <property type="project" value="GO_Central"/>
</dbReference>
<feature type="domain" description="Exosome complex component CSL4 C-terminal" evidence="4">
    <location>
        <begin position="89"/>
        <end position="132"/>
    </location>
</feature>
<dbReference type="PANTHER" id="PTHR12686">
    <property type="entry name" value="3'-5' EXORIBONUCLEASE CSL4-RELATED"/>
    <property type="match status" value="1"/>
</dbReference>